<dbReference type="Pfam" id="PF14497">
    <property type="entry name" value="GST_C_3"/>
    <property type="match status" value="3"/>
</dbReference>
<dbReference type="GO" id="GO:0006749">
    <property type="term" value="P:glutathione metabolic process"/>
    <property type="evidence" value="ECO:0007669"/>
    <property type="project" value="TreeGrafter"/>
</dbReference>
<dbReference type="InterPro" id="IPR036282">
    <property type="entry name" value="Glutathione-S-Trfase_C_sf"/>
</dbReference>
<keyword evidence="2 7" id="KW-0808">Transferase</keyword>
<dbReference type="AlphaFoldDB" id="A0A5E4NPG8"/>
<name>A0A5E4NPG8_9HEMI</name>
<dbReference type="PROSITE" id="PS50405">
    <property type="entry name" value="GST_CTER"/>
    <property type="match status" value="2"/>
</dbReference>
<dbReference type="Gene3D" id="3.40.30.10">
    <property type="entry name" value="Glutaredoxin"/>
    <property type="match status" value="2"/>
</dbReference>
<dbReference type="InterPro" id="IPR004046">
    <property type="entry name" value="GST_C"/>
</dbReference>
<evidence type="ECO:0000256" key="3">
    <source>
        <dbReference type="ARBA" id="ARBA00038317"/>
    </source>
</evidence>
<dbReference type="EMBL" id="CABPRJ010002381">
    <property type="protein sequence ID" value="VVC44484.1"/>
    <property type="molecule type" value="Genomic_DNA"/>
</dbReference>
<dbReference type="PANTHER" id="PTHR11571">
    <property type="entry name" value="GLUTATHIONE S-TRANSFERASE"/>
    <property type="match status" value="1"/>
</dbReference>
<evidence type="ECO:0000313" key="8">
    <source>
        <dbReference type="Proteomes" id="UP000325440"/>
    </source>
</evidence>
<feature type="domain" description="GST N-terminal" evidence="5">
    <location>
        <begin position="386"/>
        <end position="466"/>
    </location>
</feature>
<dbReference type="InterPro" id="IPR004045">
    <property type="entry name" value="Glutathione_S-Trfase_N"/>
</dbReference>
<dbReference type="OrthoDB" id="414243at2759"/>
<evidence type="ECO:0000256" key="1">
    <source>
        <dbReference type="ARBA" id="ARBA00012452"/>
    </source>
</evidence>
<evidence type="ECO:0000256" key="2">
    <source>
        <dbReference type="ARBA" id="ARBA00022679"/>
    </source>
</evidence>
<dbReference type="InterPro" id="IPR050213">
    <property type="entry name" value="GST_superfamily"/>
</dbReference>
<evidence type="ECO:0000259" key="5">
    <source>
        <dbReference type="PROSITE" id="PS50404"/>
    </source>
</evidence>
<evidence type="ECO:0000313" key="7">
    <source>
        <dbReference type="EMBL" id="VVC44484.1"/>
    </source>
</evidence>
<feature type="domain" description="GST C-terminal" evidence="6">
    <location>
        <begin position="245"/>
        <end position="378"/>
    </location>
</feature>
<feature type="domain" description="GST C-terminal" evidence="6">
    <location>
        <begin position="39"/>
        <end position="165"/>
    </location>
</feature>
<dbReference type="FunFam" id="1.20.1050.10:FF:000030">
    <property type="entry name" value="Glutathione S-transferase S1"/>
    <property type="match status" value="1"/>
</dbReference>
<dbReference type="PROSITE" id="PS50404">
    <property type="entry name" value="GST_NTER"/>
    <property type="match status" value="2"/>
</dbReference>
<evidence type="ECO:0000259" key="6">
    <source>
        <dbReference type="PROSITE" id="PS50405"/>
    </source>
</evidence>
<feature type="domain" description="GST N-terminal" evidence="5">
    <location>
        <begin position="1"/>
        <end position="37"/>
    </location>
</feature>
<keyword evidence="8" id="KW-1185">Reference proteome</keyword>
<dbReference type="Gene3D" id="1.20.1050.130">
    <property type="match status" value="1"/>
</dbReference>
<dbReference type="Proteomes" id="UP000325440">
    <property type="component" value="Unassembled WGS sequence"/>
</dbReference>
<dbReference type="SUPFAM" id="SSF47616">
    <property type="entry name" value="GST C-terminal domain-like"/>
    <property type="match status" value="3"/>
</dbReference>
<dbReference type="Gene3D" id="1.20.1050.10">
    <property type="match status" value="2"/>
</dbReference>
<protein>
    <recommendedName>
        <fullName evidence="1">glutathione transferase</fullName>
        <ecNumber evidence="1">2.5.1.18</ecNumber>
    </recommendedName>
</protein>
<gene>
    <name evidence="7" type="ORF">CINCED_3A016450</name>
</gene>
<comment type="similarity">
    <text evidence="3">Belongs to the GST superfamily. Sigma family.</text>
</comment>
<dbReference type="EC" id="2.5.1.18" evidence="1"/>
<comment type="catalytic activity">
    <reaction evidence="4">
        <text>RX + glutathione = an S-substituted glutathione + a halide anion + H(+)</text>
        <dbReference type="Rhea" id="RHEA:16437"/>
        <dbReference type="ChEBI" id="CHEBI:15378"/>
        <dbReference type="ChEBI" id="CHEBI:16042"/>
        <dbReference type="ChEBI" id="CHEBI:17792"/>
        <dbReference type="ChEBI" id="CHEBI:57925"/>
        <dbReference type="ChEBI" id="CHEBI:90779"/>
        <dbReference type="EC" id="2.5.1.18"/>
    </reaction>
</comment>
<reference evidence="7 8" key="1">
    <citation type="submission" date="2019-08" db="EMBL/GenBank/DDBJ databases">
        <authorList>
            <person name="Alioto T."/>
            <person name="Alioto T."/>
            <person name="Gomez Garrido J."/>
        </authorList>
    </citation>
    <scope>NUCLEOTIDE SEQUENCE [LARGE SCALE GENOMIC DNA]</scope>
</reference>
<sequence>MYLPFEHNPVLIINEEIRITQSLAICRYLSSLSNLNGNNDWEAYLIDSYVESMYDLKREFIKYDDAAAKAKMELKNQFTDIQLPNFLKKFNNIVAKNNNNNLFVNNKVTWADIYFSKIVESITMIMNIDLYQYTHLPLITKKVYAYELERLQSHETFELTDETKFEVLSNEQNEDVTKPIRFLLNDMQRSFNESFYDDFAWDFNLQKSRQYANTPVLIIDYEIKINQSPVICRFLAAHSSLKVNNDWEAYLIDSHVDSMLDLRREIIKIIKINDENDEKIALKSKERFLQTQLPNFLKKFNNIVAFNGNYFVNGKFTWADVFFAGIINFLHHFTEFDASLKGYENLSTLVKRVRNIDLSLQHNYDYKTNGEITIIEAFELTRTTKIEILSINAITADMPQPIKYLLNSLVFSFDETIYDNKELWNDSITKGMPFGQTLVFIINKQMRITQPIAICRYLASLSTLNGANDWEAYLIDSLVESMNDLKREFIKHISKDDDKTSMKLAQEFIEIQLPCFLNKFHNIVAHNNEFFVNGKLTWADVYFAELVNHIALCTGDDKYHT</sequence>
<organism evidence="7 8">
    <name type="scientific">Cinara cedri</name>
    <dbReference type="NCBI Taxonomy" id="506608"/>
    <lineage>
        <taxon>Eukaryota</taxon>
        <taxon>Metazoa</taxon>
        <taxon>Ecdysozoa</taxon>
        <taxon>Arthropoda</taxon>
        <taxon>Hexapoda</taxon>
        <taxon>Insecta</taxon>
        <taxon>Pterygota</taxon>
        <taxon>Neoptera</taxon>
        <taxon>Paraneoptera</taxon>
        <taxon>Hemiptera</taxon>
        <taxon>Sternorrhyncha</taxon>
        <taxon>Aphidomorpha</taxon>
        <taxon>Aphidoidea</taxon>
        <taxon>Aphididae</taxon>
        <taxon>Lachninae</taxon>
        <taxon>Cinara</taxon>
    </lineage>
</organism>
<dbReference type="CDD" id="cd03192">
    <property type="entry name" value="GST_C_Sigma_like"/>
    <property type="match status" value="2"/>
</dbReference>
<dbReference type="InterPro" id="IPR010987">
    <property type="entry name" value="Glutathione-S-Trfase_C-like"/>
</dbReference>
<dbReference type="GO" id="GO:0004364">
    <property type="term" value="F:glutathione transferase activity"/>
    <property type="evidence" value="ECO:0007669"/>
    <property type="project" value="UniProtKB-EC"/>
</dbReference>
<proteinExistence type="inferred from homology"/>
<evidence type="ECO:0000256" key="4">
    <source>
        <dbReference type="ARBA" id="ARBA00047960"/>
    </source>
</evidence>
<accession>A0A5E4NPG8</accession>
<dbReference type="PANTHER" id="PTHR11571:SF224">
    <property type="entry name" value="HEMATOPOIETIC PROSTAGLANDIN D SYNTHASE"/>
    <property type="match status" value="1"/>
</dbReference>